<evidence type="ECO:0000313" key="6">
    <source>
        <dbReference type="Proteomes" id="UP001527882"/>
    </source>
</evidence>
<protein>
    <submittedName>
        <fullName evidence="5">3D domain-containing protein</fullName>
    </submittedName>
</protein>
<dbReference type="Pfam" id="PF01476">
    <property type="entry name" value="LysM"/>
    <property type="match status" value="1"/>
</dbReference>
<dbReference type="EMBL" id="JAQAGZ010000048">
    <property type="protein sequence ID" value="MCZ8517693.1"/>
    <property type="molecule type" value="Genomic_DNA"/>
</dbReference>
<dbReference type="CDD" id="cd14667">
    <property type="entry name" value="3D_containing_proteins"/>
    <property type="match status" value="1"/>
</dbReference>
<comment type="caution">
    <text evidence="5">The sequence shown here is derived from an EMBL/GenBank/DDBJ whole genome shotgun (WGS) entry which is preliminary data.</text>
</comment>
<dbReference type="RefSeq" id="WP_269886221.1">
    <property type="nucleotide sequence ID" value="NZ_JAQAGZ010000048.1"/>
</dbReference>
<feature type="chain" id="PRO_5045840138" evidence="2">
    <location>
        <begin position="28"/>
        <end position="234"/>
    </location>
</feature>
<dbReference type="PANTHER" id="PTHR39160">
    <property type="entry name" value="CELL WALL-BINDING PROTEIN YOCH"/>
    <property type="match status" value="1"/>
</dbReference>
<dbReference type="InterPro" id="IPR036779">
    <property type="entry name" value="LysM_dom_sf"/>
</dbReference>
<name>A0ABT4QLE3_9BACL</name>
<evidence type="ECO:0000313" key="5">
    <source>
        <dbReference type="EMBL" id="MCZ8517693.1"/>
    </source>
</evidence>
<dbReference type="SMART" id="SM00257">
    <property type="entry name" value="LysM"/>
    <property type="match status" value="1"/>
</dbReference>
<dbReference type="PROSITE" id="PS51782">
    <property type="entry name" value="LYSM"/>
    <property type="match status" value="1"/>
</dbReference>
<dbReference type="CDD" id="cd00118">
    <property type="entry name" value="LysM"/>
    <property type="match status" value="1"/>
</dbReference>
<keyword evidence="6" id="KW-1185">Reference proteome</keyword>
<dbReference type="InterPro" id="IPR018392">
    <property type="entry name" value="LysM"/>
</dbReference>
<feature type="signal peptide" evidence="2">
    <location>
        <begin position="1"/>
        <end position="27"/>
    </location>
</feature>
<feature type="domain" description="LysM" evidence="4">
    <location>
        <begin position="67"/>
        <end position="111"/>
    </location>
</feature>
<dbReference type="InterPro" id="IPR051933">
    <property type="entry name" value="Resuscitation_pf_RpfB"/>
</dbReference>
<keyword evidence="1 2" id="KW-0732">Signal</keyword>
<dbReference type="InterPro" id="IPR059180">
    <property type="entry name" value="3D_YorM"/>
</dbReference>
<dbReference type="InterPro" id="IPR001387">
    <property type="entry name" value="Cro/C1-type_HTH"/>
</dbReference>
<dbReference type="InterPro" id="IPR010611">
    <property type="entry name" value="3D_dom"/>
</dbReference>
<reference evidence="5 6" key="1">
    <citation type="submission" date="2022-12" db="EMBL/GenBank/DDBJ databases">
        <title>Draft genome sequence of Paenibacillus sp. dW9.</title>
        <authorList>
            <person name="Choi E.-W."/>
            <person name="Kim D.-U."/>
        </authorList>
    </citation>
    <scope>NUCLEOTIDE SEQUENCE [LARGE SCALE GENOMIC DNA]</scope>
    <source>
        <strain evidence="6">dW9</strain>
    </source>
</reference>
<dbReference type="PANTHER" id="PTHR39160:SF4">
    <property type="entry name" value="RESUSCITATION-PROMOTING FACTOR RPFB"/>
    <property type="match status" value="1"/>
</dbReference>
<sequence length="234" mass="24703">MNVRKMLAGCIPLFILMLLAGSMTAFAYNADDDPAEALPDPAFVARMIGPVLPPPVESSPAELPARLQYQVAAGDTLYKIARSFGISVSDLVAENALSDPNQLSIGDRLQIPPLNEGIALPSGQTALIHQVMTTTLTAYTAGFESTGKTPNSSGYGITYSGSKAEEGRTIAVDPSVIPIGSKVFIDGIGVRQAEDIGSAIRGSRIDIFMKDLADAREFGVKKNVKVYVLSTDAV</sequence>
<dbReference type="Pfam" id="PF06725">
    <property type="entry name" value="3D"/>
    <property type="match status" value="1"/>
</dbReference>
<dbReference type="InterPro" id="IPR036908">
    <property type="entry name" value="RlpA-like_sf"/>
</dbReference>
<evidence type="ECO:0000256" key="2">
    <source>
        <dbReference type="SAM" id="SignalP"/>
    </source>
</evidence>
<dbReference type="Gene3D" id="2.40.40.10">
    <property type="entry name" value="RlpA-like domain"/>
    <property type="match status" value="1"/>
</dbReference>
<dbReference type="SUPFAM" id="SSF54106">
    <property type="entry name" value="LysM domain"/>
    <property type="match status" value="1"/>
</dbReference>
<dbReference type="SUPFAM" id="SSF50685">
    <property type="entry name" value="Barwin-like endoglucanases"/>
    <property type="match status" value="1"/>
</dbReference>
<accession>A0ABT4QLE3</accession>
<dbReference type="Gene3D" id="3.10.350.10">
    <property type="entry name" value="LysM domain"/>
    <property type="match status" value="1"/>
</dbReference>
<proteinExistence type="predicted"/>
<organism evidence="5 6">
    <name type="scientific">Paenibacillus gyeongsangnamensis</name>
    <dbReference type="NCBI Taxonomy" id="3388067"/>
    <lineage>
        <taxon>Bacteria</taxon>
        <taxon>Bacillati</taxon>
        <taxon>Bacillota</taxon>
        <taxon>Bacilli</taxon>
        <taxon>Bacillales</taxon>
        <taxon>Paenibacillaceae</taxon>
        <taxon>Paenibacillus</taxon>
    </lineage>
</organism>
<dbReference type="Proteomes" id="UP001527882">
    <property type="component" value="Unassembled WGS sequence"/>
</dbReference>
<evidence type="ECO:0000259" key="3">
    <source>
        <dbReference type="PROSITE" id="PS50943"/>
    </source>
</evidence>
<evidence type="ECO:0000256" key="1">
    <source>
        <dbReference type="ARBA" id="ARBA00022729"/>
    </source>
</evidence>
<feature type="domain" description="HTH cro/C1-type" evidence="3">
    <location>
        <begin position="75"/>
        <end position="91"/>
    </location>
</feature>
<dbReference type="PROSITE" id="PS50943">
    <property type="entry name" value="HTH_CROC1"/>
    <property type="match status" value="1"/>
</dbReference>
<gene>
    <name evidence="5" type="ORF">O9H85_36365</name>
</gene>
<evidence type="ECO:0000259" key="4">
    <source>
        <dbReference type="PROSITE" id="PS51782"/>
    </source>
</evidence>